<dbReference type="Gene3D" id="3.40.30.10">
    <property type="entry name" value="Glutaredoxin"/>
    <property type="match status" value="1"/>
</dbReference>
<dbReference type="SUPFAM" id="SSF52833">
    <property type="entry name" value="Thioredoxin-like"/>
    <property type="match status" value="1"/>
</dbReference>
<evidence type="ECO:0000256" key="5">
    <source>
        <dbReference type="ARBA" id="ARBA00023284"/>
    </source>
</evidence>
<dbReference type="EMBL" id="CP091430">
    <property type="protein sequence ID" value="UVI28928.1"/>
    <property type="molecule type" value="Genomic_DNA"/>
</dbReference>
<keyword evidence="4" id="KW-1015">Disulfide bond</keyword>
<evidence type="ECO:0000256" key="2">
    <source>
        <dbReference type="ARBA" id="ARBA00022729"/>
    </source>
</evidence>
<dbReference type="Pfam" id="PF13462">
    <property type="entry name" value="Thioredoxin_4"/>
    <property type="match status" value="1"/>
</dbReference>
<sequence>MGEARKGQAAKGHAPKSSSKRPPVKKGPKNLIIFTTILVGLFVLLVVLNQATKDPVTVALDSTPDITNQPVEGSQDAKVTIVEFGDYMCPSCKLWGEQIYPKLQKDYIETGKAKFAYINVLFHNESGVGALASESVLAQNPDAFWPFHKALFDAQPSVNHDEPWLTKEKVLEVAGKVQPAIDTDKMKADMEADAAKTQVDLDEKLVKDFKISSTPTIMINNVKLDNPFDYDAIVKLIEEQL</sequence>
<evidence type="ECO:0000256" key="1">
    <source>
        <dbReference type="ARBA" id="ARBA00005791"/>
    </source>
</evidence>
<evidence type="ECO:0000313" key="10">
    <source>
        <dbReference type="Proteomes" id="UP001057877"/>
    </source>
</evidence>
<dbReference type="InterPro" id="IPR012336">
    <property type="entry name" value="Thioredoxin-like_fold"/>
</dbReference>
<keyword evidence="10" id="KW-1185">Reference proteome</keyword>
<evidence type="ECO:0000313" key="9">
    <source>
        <dbReference type="EMBL" id="UVI28928.1"/>
    </source>
</evidence>
<feature type="transmembrane region" description="Helical" evidence="7">
    <location>
        <begin position="30"/>
        <end position="48"/>
    </location>
</feature>
<evidence type="ECO:0000256" key="4">
    <source>
        <dbReference type="ARBA" id="ARBA00023157"/>
    </source>
</evidence>
<name>A0ABY5S617_9BACL</name>
<dbReference type="InterPro" id="IPR013766">
    <property type="entry name" value="Thioredoxin_domain"/>
</dbReference>
<evidence type="ECO:0000259" key="8">
    <source>
        <dbReference type="PROSITE" id="PS51352"/>
    </source>
</evidence>
<feature type="domain" description="Thioredoxin" evidence="8">
    <location>
        <begin position="57"/>
        <end position="241"/>
    </location>
</feature>
<accession>A0ABY5S617</accession>
<keyword evidence="5" id="KW-0676">Redox-active center</keyword>
<dbReference type="InterPro" id="IPR036249">
    <property type="entry name" value="Thioredoxin-like_sf"/>
</dbReference>
<gene>
    <name evidence="9" type="ORF">L1F29_26330</name>
</gene>
<proteinExistence type="inferred from homology"/>
<dbReference type="Proteomes" id="UP001057877">
    <property type="component" value="Chromosome"/>
</dbReference>
<protein>
    <submittedName>
        <fullName evidence="9">DsbA family protein</fullName>
    </submittedName>
</protein>
<keyword evidence="7" id="KW-0812">Transmembrane</keyword>
<dbReference type="RefSeq" id="WP_258385015.1">
    <property type="nucleotide sequence ID" value="NZ_CP091430.1"/>
</dbReference>
<dbReference type="PANTHER" id="PTHR13887:SF14">
    <property type="entry name" value="DISULFIDE BOND FORMATION PROTEIN D"/>
    <property type="match status" value="1"/>
</dbReference>
<keyword evidence="7" id="KW-1133">Transmembrane helix</keyword>
<evidence type="ECO:0000256" key="6">
    <source>
        <dbReference type="SAM" id="MobiDB-lite"/>
    </source>
</evidence>
<keyword evidence="3" id="KW-0560">Oxidoreductase</keyword>
<keyword evidence="7" id="KW-0472">Membrane</keyword>
<comment type="similarity">
    <text evidence="1">Belongs to the thioredoxin family. DsbA subfamily.</text>
</comment>
<evidence type="ECO:0000256" key="3">
    <source>
        <dbReference type="ARBA" id="ARBA00023002"/>
    </source>
</evidence>
<organism evidence="9 10">
    <name type="scientific">Paenibacillus spongiae</name>
    <dbReference type="NCBI Taxonomy" id="2909671"/>
    <lineage>
        <taxon>Bacteria</taxon>
        <taxon>Bacillati</taxon>
        <taxon>Bacillota</taxon>
        <taxon>Bacilli</taxon>
        <taxon>Bacillales</taxon>
        <taxon>Paenibacillaceae</taxon>
        <taxon>Paenibacillus</taxon>
    </lineage>
</organism>
<reference evidence="9" key="1">
    <citation type="submission" date="2022-01" db="EMBL/GenBank/DDBJ databases">
        <title>Paenibacillus spongiae sp. nov., isolated from marine sponge.</title>
        <authorList>
            <person name="Li Z."/>
            <person name="Zhang M."/>
        </authorList>
    </citation>
    <scope>NUCLEOTIDE SEQUENCE</scope>
    <source>
        <strain evidence="9">PHS-Z3</strain>
    </source>
</reference>
<keyword evidence="2" id="KW-0732">Signal</keyword>
<feature type="region of interest" description="Disordered" evidence="6">
    <location>
        <begin position="1"/>
        <end position="25"/>
    </location>
</feature>
<dbReference type="PROSITE" id="PS51352">
    <property type="entry name" value="THIOREDOXIN_2"/>
    <property type="match status" value="1"/>
</dbReference>
<dbReference type="PANTHER" id="PTHR13887">
    <property type="entry name" value="GLUTATHIONE S-TRANSFERASE KAPPA"/>
    <property type="match status" value="1"/>
</dbReference>
<evidence type="ECO:0000256" key="7">
    <source>
        <dbReference type="SAM" id="Phobius"/>
    </source>
</evidence>